<dbReference type="InterPro" id="IPR010979">
    <property type="entry name" value="Ribosomal_uS13-like_H2TH"/>
</dbReference>
<dbReference type="Gene3D" id="1.10.8.50">
    <property type="match status" value="1"/>
</dbReference>
<dbReference type="AlphaFoldDB" id="A0A8J4YHW0"/>
<feature type="compositionally biased region" description="Basic and acidic residues" evidence="1">
    <location>
        <begin position="332"/>
        <end position="344"/>
    </location>
</feature>
<reference evidence="3" key="1">
    <citation type="submission" date="2020-07" db="EMBL/GenBank/DDBJ databases">
        <title>The High-quality genome of the commercially important snow crab, Chionoecetes opilio.</title>
        <authorList>
            <person name="Jeong J.-H."/>
            <person name="Ryu S."/>
        </authorList>
    </citation>
    <scope>NUCLEOTIDE SEQUENCE</scope>
    <source>
        <strain evidence="3">MADBK_172401_WGS</strain>
        <tissue evidence="3">Digestive gland</tissue>
    </source>
</reference>
<comment type="caution">
    <text evidence="3">The sequence shown here is derived from an EMBL/GenBank/DDBJ whole genome shotgun (WGS) entry which is preliminary data.</text>
</comment>
<feature type="compositionally biased region" description="Basic and acidic residues" evidence="1">
    <location>
        <begin position="216"/>
        <end position="238"/>
    </location>
</feature>
<dbReference type="EMBL" id="JACEEZ010008020">
    <property type="protein sequence ID" value="KAG0723611.1"/>
    <property type="molecule type" value="Genomic_DNA"/>
</dbReference>
<dbReference type="PANTHER" id="PTHR22993">
    <property type="entry name" value="FORMAMIDOPYRIMIDINE-DNA GLYCOSYLASE"/>
    <property type="match status" value="1"/>
</dbReference>
<organism evidence="3 4">
    <name type="scientific">Chionoecetes opilio</name>
    <name type="common">Atlantic snow crab</name>
    <name type="synonym">Cancer opilio</name>
    <dbReference type="NCBI Taxonomy" id="41210"/>
    <lineage>
        <taxon>Eukaryota</taxon>
        <taxon>Metazoa</taxon>
        <taxon>Ecdysozoa</taxon>
        <taxon>Arthropoda</taxon>
        <taxon>Crustacea</taxon>
        <taxon>Multicrustacea</taxon>
        <taxon>Malacostraca</taxon>
        <taxon>Eumalacostraca</taxon>
        <taxon>Eucarida</taxon>
        <taxon>Decapoda</taxon>
        <taxon>Pleocyemata</taxon>
        <taxon>Brachyura</taxon>
        <taxon>Eubrachyura</taxon>
        <taxon>Majoidea</taxon>
        <taxon>Majidae</taxon>
        <taxon>Chionoecetes</taxon>
    </lineage>
</organism>
<feature type="compositionally biased region" description="Basic and acidic residues" evidence="1">
    <location>
        <begin position="311"/>
        <end position="320"/>
    </location>
</feature>
<dbReference type="GO" id="GO:0008270">
    <property type="term" value="F:zinc ion binding"/>
    <property type="evidence" value="ECO:0007669"/>
    <property type="project" value="InterPro"/>
</dbReference>
<feature type="domain" description="Formamidopyrimidine-DNA glycosylase catalytic" evidence="2">
    <location>
        <begin position="2"/>
        <end position="121"/>
    </location>
</feature>
<feature type="compositionally biased region" description="Basic and acidic residues" evidence="1">
    <location>
        <begin position="394"/>
        <end position="415"/>
    </location>
</feature>
<dbReference type="InterPro" id="IPR015371">
    <property type="entry name" value="Endonuclease-VIII_DNA-bd"/>
</dbReference>
<dbReference type="SUPFAM" id="SSF81624">
    <property type="entry name" value="N-terminal domain of MutM-like DNA repair proteins"/>
    <property type="match status" value="1"/>
</dbReference>
<name>A0A8J4YHW0_CHIOP</name>
<dbReference type="GO" id="GO:0003906">
    <property type="term" value="F:DNA-(apurinic or apyrimidinic site) endonuclease activity"/>
    <property type="evidence" value="ECO:0007669"/>
    <property type="project" value="InterPro"/>
</dbReference>
<evidence type="ECO:0000313" key="3">
    <source>
        <dbReference type="EMBL" id="KAG0723611.1"/>
    </source>
</evidence>
<dbReference type="SUPFAM" id="SSF57716">
    <property type="entry name" value="Glucocorticoid receptor-like (DNA-binding domain)"/>
    <property type="match status" value="1"/>
</dbReference>
<sequence length="568" mass="64228">MPEGPELHLAAKFITTIGERTLFGGKVVKSAVSTKNPEVEWDSGEYRVAARSRGKELKVALTEEVNGGQGRTLNILFRFGMSGCFKYTPVSELHKHAHLQFYTIGEPTPMVLSFVDYRRFGRWEVEGDWGRDRGPDPIWEYQAFRANVLENLKAAAFNRPICEAMLNQKFFNGIGNYLRAEILYRCSVRPFDEAREVLSELKPFSQWFESEVMQEDAKPSQVKQEDAKPSQVKQEDAKPSQVQPDLLDLCHTLAWEVVNLSGGGKGYNVDPDAKEEDYAAFREWLQCYYQDGMQNMVDHNRRTMWFTGEPGRLKPKDASSRNKVQRKKKTQKKEENEKEAKEQNCDSGYQESVAKTKKRPSRAKATTEPKKTASKKSVNGQMEKTKTRPSRAKATKEPKKTASKKSVNDQMEKTKTNPKTTSPVKIKEEDIDAIPGVKIKEEDIDAIPGVKIKEEDIDAIPGVKIKEEDIDAIPGATKMRVKCEDDNTVPKRRSTSECVCGELAILGGEVLTAAADLGRQEARQRLGTVKRAALVLRRQANVYRSVDLQNIVSRVDAKFIRLVDQIDF</sequence>
<feature type="region of interest" description="Disordered" evidence="1">
    <location>
        <begin position="216"/>
        <end position="241"/>
    </location>
</feature>
<dbReference type="GO" id="GO:0005634">
    <property type="term" value="C:nucleus"/>
    <property type="evidence" value="ECO:0007669"/>
    <property type="project" value="TreeGrafter"/>
</dbReference>
<dbReference type="PANTHER" id="PTHR22993:SF27">
    <property type="entry name" value="ENDONUCLEASE 8-LIKE 1"/>
    <property type="match status" value="1"/>
</dbReference>
<proteinExistence type="predicted"/>
<accession>A0A8J4YHW0</accession>
<evidence type="ECO:0000313" key="4">
    <source>
        <dbReference type="Proteomes" id="UP000770661"/>
    </source>
</evidence>
<dbReference type="SMART" id="SM00898">
    <property type="entry name" value="Fapy_DNA_glyco"/>
    <property type="match status" value="1"/>
</dbReference>
<dbReference type="OrthoDB" id="6260718at2759"/>
<dbReference type="PROSITE" id="PS51068">
    <property type="entry name" value="FPG_CAT"/>
    <property type="match status" value="1"/>
</dbReference>
<gene>
    <name evidence="3" type="primary">Neil1</name>
    <name evidence="3" type="ORF">GWK47_042373</name>
</gene>
<evidence type="ECO:0000256" key="1">
    <source>
        <dbReference type="SAM" id="MobiDB-lite"/>
    </source>
</evidence>
<feature type="region of interest" description="Disordered" evidence="1">
    <location>
        <begin position="306"/>
        <end position="423"/>
    </location>
</feature>
<keyword evidence="3" id="KW-0255">Endonuclease</keyword>
<dbReference type="GO" id="GO:0003676">
    <property type="term" value="F:nucleic acid binding"/>
    <property type="evidence" value="ECO:0007669"/>
    <property type="project" value="InterPro"/>
</dbReference>
<dbReference type="InterPro" id="IPR012319">
    <property type="entry name" value="FPG_cat"/>
</dbReference>
<dbReference type="GO" id="GO:0019104">
    <property type="term" value="F:DNA N-glycosylase activity"/>
    <property type="evidence" value="ECO:0007669"/>
    <property type="project" value="InterPro"/>
</dbReference>
<keyword evidence="3" id="KW-0378">Hydrolase</keyword>
<dbReference type="Pfam" id="PF09292">
    <property type="entry name" value="Neil1-DNA_bind"/>
    <property type="match status" value="1"/>
</dbReference>
<evidence type="ECO:0000259" key="2">
    <source>
        <dbReference type="PROSITE" id="PS51068"/>
    </source>
</evidence>
<protein>
    <submittedName>
        <fullName evidence="3">Endonuclease 8-like 1</fullName>
    </submittedName>
</protein>
<dbReference type="SUPFAM" id="SSF46946">
    <property type="entry name" value="S13-like H2TH domain"/>
    <property type="match status" value="1"/>
</dbReference>
<dbReference type="Pfam" id="PF01149">
    <property type="entry name" value="Fapy_DNA_glyco"/>
    <property type="match status" value="1"/>
</dbReference>
<dbReference type="Gene3D" id="3.20.190.10">
    <property type="entry name" value="MutM-like, N-terminal"/>
    <property type="match status" value="1"/>
</dbReference>
<dbReference type="GO" id="GO:0006284">
    <property type="term" value="P:base-excision repair"/>
    <property type="evidence" value="ECO:0007669"/>
    <property type="project" value="InterPro"/>
</dbReference>
<dbReference type="Proteomes" id="UP000770661">
    <property type="component" value="Unassembled WGS sequence"/>
</dbReference>
<keyword evidence="3" id="KW-0540">Nuclease</keyword>
<dbReference type="InterPro" id="IPR035937">
    <property type="entry name" value="FPG_N"/>
</dbReference>
<keyword evidence="4" id="KW-1185">Reference proteome</keyword>